<organism evidence="1 2">
    <name type="scientific">Candidatus Saganbacteria bacterium CG08_land_8_20_14_0_20_45_16</name>
    <dbReference type="NCBI Taxonomy" id="2014293"/>
    <lineage>
        <taxon>Bacteria</taxon>
        <taxon>Bacillati</taxon>
        <taxon>Saganbacteria</taxon>
    </lineage>
</organism>
<accession>A0A2H0XXY1</accession>
<dbReference type="PANTHER" id="PTHR36456:SF1">
    <property type="entry name" value="UPF0232 PROTEIN SCO3875"/>
    <property type="match status" value="1"/>
</dbReference>
<dbReference type="InterPro" id="IPR007922">
    <property type="entry name" value="DciA-like"/>
</dbReference>
<evidence type="ECO:0000313" key="1">
    <source>
        <dbReference type="EMBL" id="PIS29803.1"/>
    </source>
</evidence>
<gene>
    <name evidence="1" type="ORF">COT42_04205</name>
</gene>
<comment type="caution">
    <text evidence="1">The sequence shown here is derived from an EMBL/GenBank/DDBJ whole genome shotgun (WGS) entry which is preliminary data.</text>
</comment>
<name>A0A2H0XXY1_UNCSA</name>
<evidence type="ECO:0008006" key="3">
    <source>
        <dbReference type="Google" id="ProtNLM"/>
    </source>
</evidence>
<evidence type="ECO:0000313" key="2">
    <source>
        <dbReference type="Proteomes" id="UP000231343"/>
    </source>
</evidence>
<proteinExistence type="predicted"/>
<dbReference type="Proteomes" id="UP000231343">
    <property type="component" value="Unassembled WGS sequence"/>
</dbReference>
<dbReference type="PANTHER" id="PTHR36456">
    <property type="entry name" value="UPF0232 PROTEIN SCO3875"/>
    <property type="match status" value="1"/>
</dbReference>
<protein>
    <recommendedName>
        <fullName evidence="3">DUF721 domain-containing protein</fullName>
    </recommendedName>
</protein>
<reference evidence="1 2" key="1">
    <citation type="submission" date="2017-09" db="EMBL/GenBank/DDBJ databases">
        <title>Depth-based differentiation of microbial function through sediment-hosted aquifers and enrichment of novel symbionts in the deep terrestrial subsurface.</title>
        <authorList>
            <person name="Probst A.J."/>
            <person name="Ladd B."/>
            <person name="Jarett J.K."/>
            <person name="Geller-Mcgrath D.E."/>
            <person name="Sieber C.M."/>
            <person name="Emerson J.B."/>
            <person name="Anantharaman K."/>
            <person name="Thomas B.C."/>
            <person name="Malmstrom R."/>
            <person name="Stieglmeier M."/>
            <person name="Klingl A."/>
            <person name="Woyke T."/>
            <person name="Ryan C.M."/>
            <person name="Banfield J.F."/>
        </authorList>
    </citation>
    <scope>NUCLEOTIDE SEQUENCE [LARGE SCALE GENOMIC DNA]</scope>
    <source>
        <strain evidence="1">CG08_land_8_20_14_0_20_45_16</strain>
    </source>
</reference>
<sequence length="99" mass="11012">MAEKLGNILDGLNYGIGQTIKVCEQLNLWAGINDDRVKKNTEAVSIRKKVLIVLTSSSAWAQELTFLKVELIKKFNALARCEAIVDIKFSPKLVGDRHA</sequence>
<dbReference type="Pfam" id="PF05258">
    <property type="entry name" value="DciA"/>
    <property type="match status" value="1"/>
</dbReference>
<dbReference type="AlphaFoldDB" id="A0A2H0XXY1"/>
<dbReference type="EMBL" id="PEYM01000071">
    <property type="protein sequence ID" value="PIS29803.1"/>
    <property type="molecule type" value="Genomic_DNA"/>
</dbReference>